<keyword evidence="1" id="KW-0614">Plasmid</keyword>
<evidence type="ECO:0000313" key="2">
    <source>
        <dbReference type="Proteomes" id="UP000001299"/>
    </source>
</evidence>
<dbReference type="Proteomes" id="UP000001299">
    <property type="component" value="Plasmid pCY360"/>
</dbReference>
<name>E0S4F8_BUTPB</name>
<dbReference type="KEGG" id="bpb:bpr_II353"/>
<dbReference type="AlphaFoldDB" id="E0S4F8"/>
<sequence length="217" mass="25051">MDIKDTEQLINFAKTISDKYNVAAELQYEDHPLGMAPAQTGERLFYITTRWYEKAYVGSSYNDSAGKIMNRLKSYILQATLTNDEFAKILDFQLWVHENGEAVGYKCKQLASPEDYFNAAPLCGIFKIEDESPWLFVHQETSAPGDNPAPYLQRRTYHSLDELIQKETKRIERKRRIAGITPKEDIIEINETYIDVDGHEKDRQCVIHDGRLVITPE</sequence>
<keyword evidence="2" id="KW-1185">Reference proteome</keyword>
<reference evidence="1 2" key="1">
    <citation type="journal article" date="2010" name="PLoS ONE">
        <title>The glycobiome of the rumen bacterium Butyrivibrio proteoclasticus B316(T) highlights adaptation to a polysaccharide-rich environment.</title>
        <authorList>
            <person name="Kelly W.J."/>
            <person name="Leahy S.C."/>
            <person name="Altermann E."/>
            <person name="Yeoman C.J."/>
            <person name="Dunne J.C."/>
            <person name="Kong Z."/>
            <person name="Pacheco D.M."/>
            <person name="Li D."/>
            <person name="Noel S.J."/>
            <person name="Moon C.D."/>
            <person name="Cookson A.L."/>
            <person name="Attwood G.T."/>
        </authorList>
    </citation>
    <scope>NUCLEOTIDE SEQUENCE [LARGE SCALE GENOMIC DNA]</scope>
    <source>
        <strain evidence="2">ATCC 51982 / DSM 14932 / B316</strain>
        <plasmid evidence="2">Plasmid pCY360</plasmid>
    </source>
</reference>
<evidence type="ECO:0000313" key="1">
    <source>
        <dbReference type="EMBL" id="ADL36290.1"/>
    </source>
</evidence>
<dbReference type="HOGENOM" id="CLU_1270346_0_0_9"/>
<protein>
    <submittedName>
        <fullName evidence="1">Uncharacterized protein</fullName>
    </submittedName>
</protein>
<proteinExistence type="predicted"/>
<dbReference type="EMBL" id="CP001812">
    <property type="protein sequence ID" value="ADL36290.1"/>
    <property type="molecule type" value="Genomic_DNA"/>
</dbReference>
<dbReference type="RefSeq" id="WP_013282939.1">
    <property type="nucleotide sequence ID" value="NC_014389.1"/>
</dbReference>
<accession>E0S4F8</accession>
<geneLocation type="plasmid" evidence="1 2">
    <name>pCY360</name>
</geneLocation>
<organism evidence="1 2">
    <name type="scientific">Butyrivibrio proteoclasticus (strain ATCC 51982 / DSM 14932 / B316)</name>
    <name type="common">Clostridium proteoclasticum</name>
    <dbReference type="NCBI Taxonomy" id="515622"/>
    <lineage>
        <taxon>Bacteria</taxon>
        <taxon>Bacillati</taxon>
        <taxon>Bacillota</taxon>
        <taxon>Clostridia</taxon>
        <taxon>Lachnospirales</taxon>
        <taxon>Lachnospiraceae</taxon>
        <taxon>Butyrivibrio</taxon>
    </lineage>
</organism>
<gene>
    <name evidence="1" type="ordered locus">bpr_II353</name>
</gene>